<dbReference type="Proteomes" id="UP000070700">
    <property type="component" value="Unassembled WGS sequence"/>
</dbReference>
<dbReference type="RefSeq" id="XP_018070649.1">
    <property type="nucleotide sequence ID" value="XM_018208343.1"/>
</dbReference>
<evidence type="ECO:0000313" key="4">
    <source>
        <dbReference type="Proteomes" id="UP000070700"/>
    </source>
</evidence>
<dbReference type="KEGG" id="psco:LY89DRAFT_554124"/>
<dbReference type="OrthoDB" id="5238236at2759"/>
<organism evidence="3 4">
    <name type="scientific">Mollisia scopiformis</name>
    <name type="common">Conifer needle endophyte fungus</name>
    <name type="synonym">Phialocephala scopiformis</name>
    <dbReference type="NCBI Taxonomy" id="149040"/>
    <lineage>
        <taxon>Eukaryota</taxon>
        <taxon>Fungi</taxon>
        <taxon>Dikarya</taxon>
        <taxon>Ascomycota</taxon>
        <taxon>Pezizomycotina</taxon>
        <taxon>Leotiomycetes</taxon>
        <taxon>Helotiales</taxon>
        <taxon>Mollisiaceae</taxon>
        <taxon>Mollisia</taxon>
    </lineage>
</organism>
<name>A0A194X853_MOLSC</name>
<feature type="domain" description="DUF6604" evidence="2">
    <location>
        <begin position="11"/>
        <end position="139"/>
    </location>
</feature>
<dbReference type="GeneID" id="28818069"/>
<evidence type="ECO:0000259" key="2">
    <source>
        <dbReference type="Pfam" id="PF20253"/>
    </source>
</evidence>
<gene>
    <name evidence="3" type="ORF">LY89DRAFT_554124</name>
</gene>
<dbReference type="PANTHER" id="PTHR38795:SF1">
    <property type="entry name" value="DUF6604 DOMAIN-CONTAINING PROTEIN"/>
    <property type="match status" value="1"/>
</dbReference>
<keyword evidence="4" id="KW-1185">Reference proteome</keyword>
<dbReference type="PANTHER" id="PTHR38795">
    <property type="entry name" value="DUF6604 DOMAIN-CONTAINING PROTEIN"/>
    <property type="match status" value="1"/>
</dbReference>
<dbReference type="InParanoid" id="A0A194X853"/>
<protein>
    <recommendedName>
        <fullName evidence="2">DUF6604 domain-containing protein</fullName>
    </recommendedName>
</protein>
<reference evidence="3 4" key="1">
    <citation type="submission" date="2015-10" db="EMBL/GenBank/DDBJ databases">
        <title>Full genome of DAOMC 229536 Phialocephala scopiformis, a fungal endophyte of spruce producing the potent anti-insectan compound rugulosin.</title>
        <authorList>
            <consortium name="DOE Joint Genome Institute"/>
            <person name="Walker A.K."/>
            <person name="Frasz S.L."/>
            <person name="Seifert K.A."/>
            <person name="Miller J.D."/>
            <person name="Mondo S.J."/>
            <person name="Labutti K."/>
            <person name="Lipzen A."/>
            <person name="Dockter R."/>
            <person name="Kennedy M."/>
            <person name="Grigoriev I.V."/>
            <person name="Spatafora J.W."/>
        </authorList>
    </citation>
    <scope>NUCLEOTIDE SEQUENCE [LARGE SCALE GENOMIC DNA]</scope>
    <source>
        <strain evidence="3 4">CBS 120377</strain>
    </source>
</reference>
<accession>A0A194X853</accession>
<dbReference type="InterPro" id="IPR046539">
    <property type="entry name" value="DUF6604"/>
</dbReference>
<feature type="compositionally biased region" description="Low complexity" evidence="1">
    <location>
        <begin position="42"/>
        <end position="54"/>
    </location>
</feature>
<dbReference type="EMBL" id="KQ947416">
    <property type="protein sequence ID" value="KUJ16294.1"/>
    <property type="molecule type" value="Genomic_DNA"/>
</dbReference>
<feature type="region of interest" description="Disordered" evidence="1">
    <location>
        <begin position="39"/>
        <end position="66"/>
    </location>
</feature>
<dbReference type="AlphaFoldDB" id="A0A194X853"/>
<feature type="non-terminal residue" evidence="3">
    <location>
        <position position="271"/>
    </location>
</feature>
<dbReference type="Pfam" id="PF20253">
    <property type="entry name" value="DUF6604"/>
    <property type="match status" value="1"/>
</dbReference>
<proteinExistence type="predicted"/>
<sequence length="271" mass="31062">MLPTSLAGSYQQYKQDTTVFTTWLSKAAIACGYEIPSEHLQKPTPTAQTKAQTPSKRLKGKARKEAAEIPKVETGKPDTRPIIRYVVPTKELIKQAEVVAKQGKRVLPQGLRRVANRAIDARRRCADWFRTSKVKNEHSDEAIQLVRQNEEEILASAPNLFNKKRSYNTIAIVIFYANAFSEGYDPAEKMRSNDSLKPTPFDDFIYLSTARILMKMDFFSKMPDNIAYPAPIWPLRMSFISRPELLAMPYIKHKEKEDVILSQHIIDHDMY</sequence>
<evidence type="ECO:0000256" key="1">
    <source>
        <dbReference type="SAM" id="MobiDB-lite"/>
    </source>
</evidence>
<evidence type="ECO:0000313" key="3">
    <source>
        <dbReference type="EMBL" id="KUJ16294.1"/>
    </source>
</evidence>